<dbReference type="Gene3D" id="3.30.2440.10">
    <property type="entry name" value="Secreted effector protein SifA"/>
    <property type="match status" value="1"/>
</dbReference>
<dbReference type="AlphaFoldDB" id="A0A2K0JIG0"/>
<dbReference type="NCBIfam" id="NF007046">
    <property type="entry name" value="PRK09499.1"/>
    <property type="match status" value="1"/>
</dbReference>
<evidence type="ECO:0000313" key="2">
    <source>
        <dbReference type="Proteomes" id="UP000236163"/>
    </source>
</evidence>
<dbReference type="Pfam" id="PF06767">
    <property type="entry name" value="Sif"/>
    <property type="match status" value="1"/>
</dbReference>
<organism evidence="1 2">
    <name type="scientific">Salmonella enterica subsp. houtenae serovar 50:g,z51:-</name>
    <dbReference type="NCBI Taxonomy" id="1173947"/>
    <lineage>
        <taxon>Bacteria</taxon>
        <taxon>Pseudomonadati</taxon>
        <taxon>Pseudomonadota</taxon>
        <taxon>Gammaproteobacteria</taxon>
        <taxon>Enterobacterales</taxon>
        <taxon>Enterobacteriaceae</taxon>
        <taxon>Salmonella</taxon>
    </lineage>
</organism>
<protein>
    <submittedName>
        <fullName evidence="1">Type III secretion system effector SifB</fullName>
    </submittedName>
</protein>
<sequence>MPITIGSDLLKSVMLSQNTTTQRSFFTLLWEKIKDFFCNTQRTTAHEYIAELCDLTSPPDAQRLLDIFCALYELSSPLCKETFHFQHYKDAEYQYTNLYIKDGSEIPLCIVVRQDHYYYNILGETVICIDTPPETLKTYPDISIKTGTYVCEPLCCLFPERLQISLPGGITFSINLNEIKETLIDMTRNGTLYDWKEQERKAAISARINTGIARAGAPYMDKATKDTIVSKTISATNLKNAIFDETYIQSSITQMAYSCLFKNAILMNMLAEQSCHNLLCLNELTEYVAQQIHNCLFSENLSSLVEIAEIETHHQLLLNHKDDHY</sequence>
<name>A0A2K0JIG0_SALHO</name>
<dbReference type="Proteomes" id="UP000236163">
    <property type="component" value="Unassembled WGS sequence"/>
</dbReference>
<gene>
    <name evidence="1" type="ORF">RK55_018985</name>
</gene>
<dbReference type="InterPro" id="IPR010637">
    <property type="entry name" value="Sif"/>
</dbReference>
<dbReference type="STRING" id="523831.SEHO0A_01534"/>
<reference evidence="2" key="1">
    <citation type="submission" date="2017-12" db="EMBL/GenBank/DDBJ databases">
        <title>FDA dAtabase for Regulatory Grade micrObial Sequences (FDA-ARGOS): Supporting development and validation of Infectious Disease Dx tests.</title>
        <authorList>
            <person name="Sichtig H."/>
            <person name="Tallon L."/>
            <person name="Sadzewicz L."/>
            <person name="Sengamalay N."/>
            <person name="Nagaraj S."/>
            <person name="Vavikolanu K."/>
            <person name="Aluvathingal J."/>
            <person name="Nadendla S."/>
            <person name="Pirone D.C."/>
            <person name="Hoffman M."/>
            <person name="Muruvanda T."/>
            <person name="Allard M."/>
            <person name="Evans P."/>
        </authorList>
    </citation>
    <scope>NUCLEOTIDE SEQUENCE [LARGE SCALE GENOMIC DNA]</scope>
    <source>
        <strain evidence="2">FDAARGOS_55</strain>
    </source>
</reference>
<comment type="caution">
    <text evidence="1">The sequence shown here is derived from an EMBL/GenBank/DDBJ whole genome shotgun (WGS) entry which is preliminary data.</text>
</comment>
<dbReference type="Gene3D" id="1.10.4120.20">
    <property type="match status" value="1"/>
</dbReference>
<dbReference type="EMBL" id="JWSP02000004">
    <property type="protein sequence ID" value="PNO35061.1"/>
    <property type="molecule type" value="Genomic_DNA"/>
</dbReference>
<evidence type="ECO:0000313" key="1">
    <source>
        <dbReference type="EMBL" id="PNO35061.1"/>
    </source>
</evidence>
<proteinExistence type="predicted"/>
<accession>A0A2K0JIG0</accession>